<evidence type="ECO:0000313" key="2">
    <source>
        <dbReference type="EMBL" id="MCL6682795.1"/>
    </source>
</evidence>
<sequence>MTAGRLLWLALLLPLLGGCNMLISDKPMYGDEDRATITPRDGIWPSPDKGCDFDSSRPEASWPECAMWVVVRNAGKDLYLTDGKQQSQVVSGFFASGEPQILQAYWIDTDKQPHRAFYGFFGIEIHQVGPDGRYSAASVWPVECGAQANPNADIQPYPGVAPDCHPSSKEAIRSAAEKSRRTDEVQEWRWLRAEATAKGN</sequence>
<evidence type="ECO:0000313" key="3">
    <source>
        <dbReference type="Proteomes" id="UP001165363"/>
    </source>
</evidence>
<protein>
    <recommendedName>
        <fullName evidence="4">Lipoprotein</fullName>
    </recommendedName>
</protein>
<dbReference type="RefSeq" id="WP_249846746.1">
    <property type="nucleotide sequence ID" value="NZ_JAMGBD010000001.1"/>
</dbReference>
<keyword evidence="3" id="KW-1185">Reference proteome</keyword>
<dbReference type="Proteomes" id="UP001165363">
    <property type="component" value="Unassembled WGS sequence"/>
</dbReference>
<dbReference type="EMBL" id="JAMGBD010000001">
    <property type="protein sequence ID" value="MCL6682795.1"/>
    <property type="molecule type" value="Genomic_DNA"/>
</dbReference>
<feature type="compositionally biased region" description="Basic and acidic residues" evidence="1">
    <location>
        <begin position="166"/>
        <end position="180"/>
    </location>
</feature>
<proteinExistence type="predicted"/>
<reference evidence="2" key="1">
    <citation type="submission" date="2022-05" db="EMBL/GenBank/DDBJ databases">
        <authorList>
            <person name="Jo J.-H."/>
            <person name="Im W.-T."/>
        </authorList>
    </citation>
    <scope>NUCLEOTIDE SEQUENCE</scope>
    <source>
        <strain evidence="2">SE158</strain>
    </source>
</reference>
<name>A0ABT0RJL8_9SPHN</name>
<accession>A0ABT0RJL8</accession>
<comment type="caution">
    <text evidence="2">The sequence shown here is derived from an EMBL/GenBank/DDBJ whole genome shotgun (WGS) entry which is preliminary data.</text>
</comment>
<evidence type="ECO:0008006" key="4">
    <source>
        <dbReference type="Google" id="ProtNLM"/>
    </source>
</evidence>
<gene>
    <name evidence="2" type="ORF">LZ536_02620</name>
</gene>
<feature type="region of interest" description="Disordered" evidence="1">
    <location>
        <begin position="161"/>
        <end position="180"/>
    </location>
</feature>
<dbReference type="PROSITE" id="PS51257">
    <property type="entry name" value="PROKAR_LIPOPROTEIN"/>
    <property type="match status" value="1"/>
</dbReference>
<evidence type="ECO:0000256" key="1">
    <source>
        <dbReference type="SAM" id="MobiDB-lite"/>
    </source>
</evidence>
<organism evidence="2 3">
    <name type="scientific">Sphingomonas alba</name>
    <dbReference type="NCBI Taxonomy" id="2908208"/>
    <lineage>
        <taxon>Bacteria</taxon>
        <taxon>Pseudomonadati</taxon>
        <taxon>Pseudomonadota</taxon>
        <taxon>Alphaproteobacteria</taxon>
        <taxon>Sphingomonadales</taxon>
        <taxon>Sphingomonadaceae</taxon>
        <taxon>Sphingomonas</taxon>
    </lineage>
</organism>